<feature type="region of interest" description="Disordered" evidence="1">
    <location>
        <begin position="77"/>
        <end position="104"/>
    </location>
</feature>
<evidence type="ECO:0000256" key="1">
    <source>
        <dbReference type="SAM" id="MobiDB-lite"/>
    </source>
</evidence>
<name>A0ABY5BSH6_9LACO</name>
<feature type="chain" id="PRO_5046800526" evidence="2">
    <location>
        <begin position="30"/>
        <end position="232"/>
    </location>
</feature>
<feature type="signal peptide" evidence="2">
    <location>
        <begin position="1"/>
        <end position="29"/>
    </location>
</feature>
<evidence type="ECO:0000313" key="4">
    <source>
        <dbReference type="EMBL" id="USS88060.1"/>
    </source>
</evidence>
<accession>A0ABY5BSH6</accession>
<organism evidence="4 5">
    <name type="scientific">Fructilactobacillus hinvesii</name>
    <dbReference type="NCBI Taxonomy" id="2940300"/>
    <lineage>
        <taxon>Bacteria</taxon>
        <taxon>Bacillati</taxon>
        <taxon>Bacillota</taxon>
        <taxon>Bacilli</taxon>
        <taxon>Lactobacillales</taxon>
        <taxon>Lactobacillaceae</taxon>
        <taxon>Fructilactobacillus</taxon>
    </lineage>
</organism>
<proteinExistence type="predicted"/>
<evidence type="ECO:0000259" key="3">
    <source>
        <dbReference type="Pfam" id="PF13731"/>
    </source>
</evidence>
<keyword evidence="2" id="KW-0732">Signal</keyword>
<dbReference type="InterPro" id="IPR027994">
    <property type="entry name" value="WxL_dom"/>
</dbReference>
<feature type="domain" description="WxL" evidence="3">
    <location>
        <begin position="59"/>
        <end position="221"/>
    </location>
</feature>
<evidence type="ECO:0000313" key="5">
    <source>
        <dbReference type="Proteomes" id="UP001057025"/>
    </source>
</evidence>
<dbReference type="RefSeq" id="WP_252797349.1">
    <property type="nucleotide sequence ID" value="NZ_CP097118.1"/>
</dbReference>
<dbReference type="EMBL" id="CP097118">
    <property type="protein sequence ID" value="USS88060.1"/>
    <property type="molecule type" value="Genomic_DNA"/>
</dbReference>
<gene>
    <name evidence="4" type="ORF">M3M39_00815</name>
</gene>
<dbReference type="Pfam" id="PF13731">
    <property type="entry name" value="WxL"/>
    <property type="match status" value="1"/>
</dbReference>
<sequence>MKKNKLVLGGIASFAAVLGLAAAAPAVNADPISNADLPANTSTTMNSKTGSVAATSNAHVAVQTGYLTLNQVPDLNFTPTSQSTKNQTQGLMDNNTGNRKSQLSVTDSRNTTDAQNGWTLNAQLGNFTNENGGAATTSPWAVNLKNTGYKNSENTRVSVNPNAKIVSGGDGANVITATANQGLGTTDIDYSQQGDRVASLDVPANTPAGAYDAPITWTLTAGTTANPTPDNK</sequence>
<protein>
    <submittedName>
        <fullName evidence="4">WxL domain-containing protein</fullName>
    </submittedName>
</protein>
<keyword evidence="5" id="KW-1185">Reference proteome</keyword>
<evidence type="ECO:0000256" key="2">
    <source>
        <dbReference type="SAM" id="SignalP"/>
    </source>
</evidence>
<dbReference type="Proteomes" id="UP001057025">
    <property type="component" value="Chromosome"/>
</dbReference>
<reference evidence="4" key="1">
    <citation type="submission" date="2022-05" db="EMBL/GenBank/DDBJ databases">
        <authorList>
            <person name="Oliphant S.A."/>
            <person name="Watson-Haigh N.S."/>
            <person name="Sumby K.M."/>
            <person name="Gardner J.M."/>
            <person name="Jiranek V."/>
        </authorList>
    </citation>
    <scope>NUCLEOTIDE SEQUENCE</scope>
    <source>
        <strain evidence="4">KI11_C11</strain>
    </source>
</reference>